<evidence type="ECO:0000259" key="9">
    <source>
        <dbReference type="Pfam" id="PF00149"/>
    </source>
</evidence>
<evidence type="ECO:0000256" key="6">
    <source>
        <dbReference type="ARBA" id="ARBA00022839"/>
    </source>
</evidence>
<reference evidence="11 12" key="1">
    <citation type="submission" date="2018-08" db="EMBL/GenBank/DDBJ databases">
        <title>Bacillus chawlae sp. nov., Bacillus glennii sp. nov., and Bacillus saganii sp. nov. Isolated from the Vehicle Assembly Building at Kennedy Space Center where the Viking Spacecraft were Assembled.</title>
        <authorList>
            <person name="Seuylemezian A."/>
            <person name="Vaishampayan P."/>
        </authorList>
    </citation>
    <scope>NUCLEOTIDE SEQUENCE [LARGE SCALE GENOMIC DNA]</scope>
    <source>
        <strain evidence="11 12">V44-8</strain>
    </source>
</reference>
<organism evidence="11 12">
    <name type="scientific">Peribacillus glennii</name>
    <dbReference type="NCBI Taxonomy" id="2303991"/>
    <lineage>
        <taxon>Bacteria</taxon>
        <taxon>Bacillati</taxon>
        <taxon>Bacillota</taxon>
        <taxon>Bacilli</taxon>
        <taxon>Bacillales</taxon>
        <taxon>Bacillaceae</taxon>
        <taxon>Peribacillus</taxon>
    </lineage>
</organism>
<name>A0A372L6C3_9BACI</name>
<gene>
    <name evidence="8" type="primary">sbcD</name>
    <name evidence="11" type="ORF">D0466_21155</name>
</gene>
<comment type="function">
    <text evidence="8">SbcCD cleaves DNA hairpin structures. These structures can inhibit DNA replication and are intermediates in certain DNA recombination reactions. The complex acts as a 3'-&gt;5' double strand exonuclease that can open hairpins. It also has a 5' single-strand endonuclease activity.</text>
</comment>
<keyword evidence="12" id="KW-1185">Reference proteome</keyword>
<evidence type="ECO:0000256" key="3">
    <source>
        <dbReference type="ARBA" id="ARBA00013365"/>
    </source>
</evidence>
<evidence type="ECO:0000256" key="5">
    <source>
        <dbReference type="ARBA" id="ARBA00022801"/>
    </source>
</evidence>
<evidence type="ECO:0000259" key="10">
    <source>
        <dbReference type="Pfam" id="PF12320"/>
    </source>
</evidence>
<keyword evidence="8" id="KW-0255">Endonuclease</keyword>
<keyword evidence="4 8" id="KW-0540">Nuclease</keyword>
<keyword evidence="7 8" id="KW-0233">DNA recombination</keyword>
<dbReference type="EMBL" id="QVTD01000024">
    <property type="protein sequence ID" value="RFU60534.1"/>
    <property type="molecule type" value="Genomic_DNA"/>
</dbReference>
<dbReference type="Gene3D" id="3.60.21.10">
    <property type="match status" value="1"/>
</dbReference>
<feature type="domain" description="Nuclease SbcCD subunit D C-terminal" evidence="10">
    <location>
        <begin position="265"/>
        <end position="355"/>
    </location>
</feature>
<comment type="caution">
    <text evidence="11">The sequence shown here is derived from an EMBL/GenBank/DDBJ whole genome shotgun (WGS) entry which is preliminary data.</text>
</comment>
<comment type="similarity">
    <text evidence="1 8">Belongs to the SbcD family.</text>
</comment>
<evidence type="ECO:0000256" key="4">
    <source>
        <dbReference type="ARBA" id="ARBA00022722"/>
    </source>
</evidence>
<dbReference type="GO" id="GO:0006260">
    <property type="term" value="P:DNA replication"/>
    <property type="evidence" value="ECO:0007669"/>
    <property type="project" value="UniProtKB-KW"/>
</dbReference>
<dbReference type="Pfam" id="PF00149">
    <property type="entry name" value="Metallophos"/>
    <property type="match status" value="1"/>
</dbReference>
<dbReference type="Proteomes" id="UP000262939">
    <property type="component" value="Unassembled WGS sequence"/>
</dbReference>
<evidence type="ECO:0000313" key="12">
    <source>
        <dbReference type="Proteomes" id="UP000262939"/>
    </source>
</evidence>
<dbReference type="Pfam" id="PF12320">
    <property type="entry name" value="SbcD_C"/>
    <property type="match status" value="1"/>
</dbReference>
<accession>A0A372L6C3</accession>
<dbReference type="NCBIfam" id="TIGR00619">
    <property type="entry name" value="sbcd"/>
    <property type="match status" value="1"/>
</dbReference>
<keyword evidence="6 8" id="KW-0269">Exonuclease</keyword>
<dbReference type="GO" id="GO:0006310">
    <property type="term" value="P:DNA recombination"/>
    <property type="evidence" value="ECO:0007669"/>
    <property type="project" value="UniProtKB-KW"/>
</dbReference>
<dbReference type="AlphaFoldDB" id="A0A372L6C3"/>
<evidence type="ECO:0000256" key="1">
    <source>
        <dbReference type="ARBA" id="ARBA00010555"/>
    </source>
</evidence>
<dbReference type="CDD" id="cd00840">
    <property type="entry name" value="MPP_Mre11_N"/>
    <property type="match status" value="1"/>
</dbReference>
<comment type="subunit">
    <text evidence="2 8">Heterodimer of SbcC and SbcD.</text>
</comment>
<dbReference type="OrthoDB" id="9773856at2"/>
<dbReference type="InterPro" id="IPR050535">
    <property type="entry name" value="DNA_Repair-Maintenance_Comp"/>
</dbReference>
<dbReference type="GO" id="GO:0004519">
    <property type="term" value="F:endonuclease activity"/>
    <property type="evidence" value="ECO:0007669"/>
    <property type="project" value="UniProtKB-KW"/>
</dbReference>
<dbReference type="PANTHER" id="PTHR30337:SF0">
    <property type="entry name" value="NUCLEASE SBCCD SUBUNIT D"/>
    <property type="match status" value="1"/>
</dbReference>
<proteinExistence type="inferred from homology"/>
<keyword evidence="5 8" id="KW-0378">Hydrolase</keyword>
<feature type="domain" description="Calcineurin-like phosphoesterase" evidence="9">
    <location>
        <begin position="1"/>
        <end position="187"/>
    </location>
</feature>
<evidence type="ECO:0000313" key="11">
    <source>
        <dbReference type="EMBL" id="RFU60534.1"/>
    </source>
</evidence>
<evidence type="ECO:0000256" key="7">
    <source>
        <dbReference type="ARBA" id="ARBA00023172"/>
    </source>
</evidence>
<dbReference type="PANTHER" id="PTHR30337">
    <property type="entry name" value="COMPONENT OF ATP-DEPENDENT DSDNA EXONUCLEASE"/>
    <property type="match status" value="1"/>
</dbReference>
<evidence type="ECO:0000256" key="2">
    <source>
        <dbReference type="ARBA" id="ARBA00011322"/>
    </source>
</evidence>
<dbReference type="InterPro" id="IPR004593">
    <property type="entry name" value="SbcD"/>
</dbReference>
<dbReference type="InterPro" id="IPR026843">
    <property type="entry name" value="SbcD_C"/>
</dbReference>
<dbReference type="RefSeq" id="WP_117324484.1">
    <property type="nucleotide sequence ID" value="NZ_QVTD01000024.1"/>
</dbReference>
<dbReference type="InterPro" id="IPR041796">
    <property type="entry name" value="Mre11_N"/>
</dbReference>
<protein>
    <recommendedName>
        <fullName evidence="3 8">Nuclease SbcCD subunit D</fullName>
    </recommendedName>
</protein>
<dbReference type="SUPFAM" id="SSF56300">
    <property type="entry name" value="Metallo-dependent phosphatases"/>
    <property type="match status" value="1"/>
</dbReference>
<keyword evidence="8" id="KW-0235">DNA replication</keyword>
<dbReference type="GO" id="GO:0008408">
    <property type="term" value="F:3'-5' exonuclease activity"/>
    <property type="evidence" value="ECO:0007669"/>
    <property type="project" value="InterPro"/>
</dbReference>
<dbReference type="InterPro" id="IPR004843">
    <property type="entry name" value="Calcineurin-like_PHP"/>
</dbReference>
<dbReference type="InterPro" id="IPR029052">
    <property type="entry name" value="Metallo-depent_PP-like"/>
</dbReference>
<sequence>MKFIHTADWHLGKIVHGVHMTEDQRHSLYQFINIVEEEKPDAVVIAGDLYDRSVPPTEAVELLDEILYTMNVKMKTPIVAISGNHDSAERLSFGSSWYRHSQLYIQGRLSDSFEPVRINGVNFYLVPYAEPGVVRQLLDDDSIHSHQDAMKAIAGKMEESLNPNEPNVFVGHAFVLGGQTSDSERALSIGGSGCVSSDCFDAFSYTALGHLHSPDAIKNPKVFYSGSLLKYSFSEAKQKKSISIVNMENDGSFDVTYRSLSPKLDMREIEGSMEELLDPGFFQSQNVEDYLKVTLLDEGSLIDPINRLRQIYPNVLHLERKWDLIDSKRKQSFSSVKDEKKSELDLFETFYKEMTEREFDGLKRDTIASVIEAVKKEEAVK</sequence>
<evidence type="ECO:0000256" key="8">
    <source>
        <dbReference type="RuleBase" id="RU363069"/>
    </source>
</evidence>